<dbReference type="InterPro" id="IPR008242">
    <property type="entry name" value="Chor_mutase/pphenate_deHydtase"/>
</dbReference>
<evidence type="ECO:0000256" key="14">
    <source>
        <dbReference type="ARBA" id="ARBA00023239"/>
    </source>
</evidence>
<keyword evidence="10" id="KW-0028">Amino-acid biosynthesis</keyword>
<evidence type="ECO:0000256" key="19">
    <source>
        <dbReference type="PIRSR" id="PIRSR001500-1"/>
    </source>
</evidence>
<dbReference type="PANTHER" id="PTHR21022:SF19">
    <property type="entry name" value="PREPHENATE DEHYDRATASE-RELATED"/>
    <property type="match status" value="1"/>
</dbReference>
<dbReference type="RefSeq" id="WP_207682806.1">
    <property type="nucleotide sequence ID" value="NZ_CP061800.1"/>
</dbReference>
<evidence type="ECO:0000256" key="15">
    <source>
        <dbReference type="ARBA" id="ARBA00023268"/>
    </source>
</evidence>
<dbReference type="EC" id="5.4.99.5" evidence="6"/>
<dbReference type="Gene3D" id="3.30.70.260">
    <property type="match status" value="1"/>
</dbReference>
<dbReference type="Gene3D" id="3.40.190.10">
    <property type="entry name" value="Periplasmic binding protein-like II"/>
    <property type="match status" value="2"/>
</dbReference>
<dbReference type="FunFam" id="3.40.190.10:FF:000034">
    <property type="entry name" value="Chorismate mutase/prephenate dehydratase"/>
    <property type="match status" value="1"/>
</dbReference>
<dbReference type="SUPFAM" id="SSF48600">
    <property type="entry name" value="Chorismate mutase II"/>
    <property type="match status" value="1"/>
</dbReference>
<keyword evidence="15" id="KW-0511">Multifunctional enzyme</keyword>
<evidence type="ECO:0000256" key="7">
    <source>
        <dbReference type="ARBA" id="ARBA00013147"/>
    </source>
</evidence>
<dbReference type="PROSITE" id="PS00857">
    <property type="entry name" value="PREPHENATE_DEHYDR_1"/>
    <property type="match status" value="1"/>
</dbReference>
<dbReference type="EMBL" id="CP061800">
    <property type="protein sequence ID" value="QTA87737.1"/>
    <property type="molecule type" value="Genomic_DNA"/>
</dbReference>
<feature type="domain" description="ACT" evidence="23">
    <location>
        <begin position="291"/>
        <end position="368"/>
    </location>
</feature>
<keyword evidence="9" id="KW-0963">Cytoplasm</keyword>
<evidence type="ECO:0000256" key="3">
    <source>
        <dbReference type="ARBA" id="ARBA00004496"/>
    </source>
</evidence>
<organism evidence="24 25">
    <name type="scientific">Desulfonema magnum</name>
    <dbReference type="NCBI Taxonomy" id="45655"/>
    <lineage>
        <taxon>Bacteria</taxon>
        <taxon>Pseudomonadati</taxon>
        <taxon>Thermodesulfobacteriota</taxon>
        <taxon>Desulfobacteria</taxon>
        <taxon>Desulfobacterales</taxon>
        <taxon>Desulfococcaceae</taxon>
        <taxon>Desulfonema</taxon>
    </lineage>
</organism>
<comment type="catalytic activity">
    <reaction evidence="1">
        <text>chorismate = prephenate</text>
        <dbReference type="Rhea" id="RHEA:13897"/>
        <dbReference type="ChEBI" id="CHEBI:29748"/>
        <dbReference type="ChEBI" id="CHEBI:29934"/>
        <dbReference type="EC" id="5.4.99.5"/>
    </reaction>
</comment>
<comment type="pathway">
    <text evidence="5">Metabolic intermediate biosynthesis; prephenate biosynthesis; prephenate from chorismate: step 1/1.</text>
</comment>
<feature type="site" description="Essential for prephenate dehydratase activity" evidence="20">
    <location>
        <position position="272"/>
    </location>
</feature>
<dbReference type="InterPro" id="IPR001086">
    <property type="entry name" value="Preph_deHydtase"/>
</dbReference>
<protein>
    <recommendedName>
        <fullName evidence="8">Bifunctional chorismate mutase/prephenate dehydratase</fullName>
        <ecNumber evidence="7">4.2.1.51</ecNumber>
        <ecNumber evidence="6">5.4.99.5</ecNumber>
    </recommendedName>
    <alternativeName>
        <fullName evidence="17">Chorismate mutase-prephenate dehydratase</fullName>
    </alternativeName>
    <alternativeName>
        <fullName evidence="16">p-protein</fullName>
    </alternativeName>
</protein>
<keyword evidence="14" id="KW-0456">Lyase</keyword>
<dbReference type="EC" id="4.2.1.51" evidence="7"/>
<dbReference type="InterPro" id="IPR036263">
    <property type="entry name" value="Chorismate_II_sf"/>
</dbReference>
<dbReference type="Pfam" id="PF01842">
    <property type="entry name" value="ACT"/>
    <property type="match status" value="1"/>
</dbReference>
<dbReference type="GO" id="GO:0004664">
    <property type="term" value="F:prephenate dehydratase activity"/>
    <property type="evidence" value="ECO:0007669"/>
    <property type="project" value="UniProtKB-EC"/>
</dbReference>
<evidence type="ECO:0000256" key="11">
    <source>
        <dbReference type="ARBA" id="ARBA00023141"/>
    </source>
</evidence>
<feature type="binding site" evidence="19">
    <location>
        <position position="24"/>
    </location>
    <ligand>
        <name>substrate</name>
    </ligand>
</feature>
<dbReference type="GO" id="GO:0004106">
    <property type="term" value="F:chorismate mutase activity"/>
    <property type="evidence" value="ECO:0007669"/>
    <property type="project" value="UniProtKB-EC"/>
</dbReference>
<evidence type="ECO:0000256" key="9">
    <source>
        <dbReference type="ARBA" id="ARBA00022490"/>
    </source>
</evidence>
<dbReference type="AlphaFoldDB" id="A0A975BM27"/>
<dbReference type="GO" id="GO:0046417">
    <property type="term" value="P:chorismate metabolic process"/>
    <property type="evidence" value="ECO:0007669"/>
    <property type="project" value="InterPro"/>
</dbReference>
<feature type="domain" description="Prephenate dehydratase" evidence="22">
    <location>
        <begin position="104"/>
        <end position="279"/>
    </location>
</feature>
<comment type="pathway">
    <text evidence="4">Amino-acid biosynthesis; L-phenylalanine biosynthesis; phenylpyruvate from prephenate: step 1/1.</text>
</comment>
<dbReference type="NCBIfam" id="NF008865">
    <property type="entry name" value="PRK11898.1"/>
    <property type="match status" value="1"/>
</dbReference>
<comment type="catalytic activity">
    <reaction evidence="18">
        <text>prephenate + H(+) = 3-phenylpyruvate + CO2 + H2O</text>
        <dbReference type="Rhea" id="RHEA:21648"/>
        <dbReference type="ChEBI" id="CHEBI:15377"/>
        <dbReference type="ChEBI" id="CHEBI:15378"/>
        <dbReference type="ChEBI" id="CHEBI:16526"/>
        <dbReference type="ChEBI" id="CHEBI:18005"/>
        <dbReference type="ChEBI" id="CHEBI:29934"/>
        <dbReference type="EC" id="4.2.1.51"/>
    </reaction>
</comment>
<dbReference type="SUPFAM" id="SSF53850">
    <property type="entry name" value="Periplasmic binding protein-like II"/>
    <property type="match status" value="1"/>
</dbReference>
<feature type="domain" description="Chorismate mutase" evidence="21">
    <location>
        <begin position="14"/>
        <end position="104"/>
    </location>
</feature>
<dbReference type="InterPro" id="IPR018528">
    <property type="entry name" value="Preph_deHydtase_CS"/>
</dbReference>
<evidence type="ECO:0000256" key="13">
    <source>
        <dbReference type="ARBA" id="ARBA00023235"/>
    </source>
</evidence>
<sequence length="373" mass="42344">MEHPENTQKEKASDDSEWRIDLLRNTIDEIDEKLVRLINERLEVALEIGRAKAQKGAQVLDSAREYRVLKRVEDLNNGPISKDALHQVFKQIMAASREIQKPHRVAYLGPEATFTHIAAMKHFGRTVSFVSQPSIRDAFNEVEKGSCHYGVVPVENSIEGAINHTLDMFFESELKICAEKYQTISHDLLSKTGTLNDIRKIYSHQQGFAKCRSWLQKYLPEVALEECGSTASALQKTLQTPDAAAIASNEAAHLYDLNVVASRIEDAVRNTTRFLIIGRDDVPRTGRDKTSVMFVTPHVPGALFEVLKPMADYSVNMVKLESRPTKHENWSYFFFVDIEGHIEDSNVKETVEKMREICLYMKFLGSYPRAIEG</sequence>
<keyword evidence="12" id="KW-0584">Phenylalanine biosynthesis</keyword>
<keyword evidence="25" id="KW-1185">Reference proteome</keyword>
<evidence type="ECO:0000256" key="18">
    <source>
        <dbReference type="ARBA" id="ARBA00047848"/>
    </source>
</evidence>
<evidence type="ECO:0000313" key="25">
    <source>
        <dbReference type="Proteomes" id="UP000663722"/>
    </source>
</evidence>
<keyword evidence="13" id="KW-0413">Isomerase</keyword>
<evidence type="ECO:0000256" key="4">
    <source>
        <dbReference type="ARBA" id="ARBA00004741"/>
    </source>
</evidence>
<reference evidence="24" key="1">
    <citation type="journal article" date="2021" name="Microb. Physiol.">
        <title>Proteogenomic Insights into the Physiology of Marine, Sulfate-Reducing, Filamentous Desulfonema limicola and Desulfonema magnum.</title>
        <authorList>
            <person name="Schnaars V."/>
            <person name="Wohlbrand L."/>
            <person name="Scheve S."/>
            <person name="Hinrichs C."/>
            <person name="Reinhardt R."/>
            <person name="Rabus R."/>
        </authorList>
    </citation>
    <scope>NUCLEOTIDE SEQUENCE</scope>
    <source>
        <strain evidence="24">4be13</strain>
    </source>
</reference>
<dbReference type="SUPFAM" id="SSF55021">
    <property type="entry name" value="ACT-like"/>
    <property type="match status" value="1"/>
</dbReference>
<dbReference type="Pfam" id="PF01817">
    <property type="entry name" value="CM_2"/>
    <property type="match status" value="1"/>
</dbReference>
<evidence type="ECO:0000256" key="5">
    <source>
        <dbReference type="ARBA" id="ARBA00004817"/>
    </source>
</evidence>
<comment type="function">
    <text evidence="2">Catalyzes the Claisen rearrangement of chorismate to prephenate and the decarboxylation/dehydration of prephenate to phenylpyruvate.</text>
</comment>
<dbReference type="PIRSF" id="PIRSF001500">
    <property type="entry name" value="Chor_mut_pdt_Ppr"/>
    <property type="match status" value="1"/>
</dbReference>
<dbReference type="InterPro" id="IPR036979">
    <property type="entry name" value="CM_dom_sf"/>
</dbReference>
<feature type="binding site" evidence="19">
    <location>
        <position position="96"/>
    </location>
    <ligand>
        <name>substrate</name>
    </ligand>
</feature>
<dbReference type="FunFam" id="3.30.70.260:FF:000012">
    <property type="entry name" value="Prephenate dehydratase"/>
    <property type="match status" value="1"/>
</dbReference>
<dbReference type="KEGG" id="dmm:dnm_037730"/>
<dbReference type="PROSITE" id="PS51168">
    <property type="entry name" value="CHORISMATE_MUT_2"/>
    <property type="match status" value="1"/>
</dbReference>
<evidence type="ECO:0000256" key="6">
    <source>
        <dbReference type="ARBA" id="ARBA00012404"/>
    </source>
</evidence>
<keyword evidence="11" id="KW-0057">Aromatic amino acid biosynthesis</keyword>
<evidence type="ECO:0000256" key="8">
    <source>
        <dbReference type="ARBA" id="ARBA00014401"/>
    </source>
</evidence>
<dbReference type="GO" id="GO:0005737">
    <property type="term" value="C:cytoplasm"/>
    <property type="evidence" value="ECO:0007669"/>
    <property type="project" value="UniProtKB-SubCell"/>
</dbReference>
<evidence type="ECO:0000313" key="24">
    <source>
        <dbReference type="EMBL" id="QTA87737.1"/>
    </source>
</evidence>
<dbReference type="InterPro" id="IPR045865">
    <property type="entry name" value="ACT-like_dom_sf"/>
</dbReference>
<evidence type="ECO:0000259" key="21">
    <source>
        <dbReference type="PROSITE" id="PS51168"/>
    </source>
</evidence>
<gene>
    <name evidence="24" type="primary">pheA</name>
    <name evidence="24" type="ORF">dnm_037730</name>
</gene>
<dbReference type="SMART" id="SM00830">
    <property type="entry name" value="CM_2"/>
    <property type="match status" value="1"/>
</dbReference>
<evidence type="ECO:0000259" key="23">
    <source>
        <dbReference type="PROSITE" id="PS51671"/>
    </source>
</evidence>
<dbReference type="Gene3D" id="1.20.59.10">
    <property type="entry name" value="Chorismate mutase"/>
    <property type="match status" value="1"/>
</dbReference>
<evidence type="ECO:0000256" key="1">
    <source>
        <dbReference type="ARBA" id="ARBA00000824"/>
    </source>
</evidence>
<dbReference type="Proteomes" id="UP000663722">
    <property type="component" value="Chromosome"/>
</dbReference>
<dbReference type="InterPro" id="IPR002912">
    <property type="entry name" value="ACT_dom"/>
</dbReference>
<dbReference type="Pfam" id="PF00800">
    <property type="entry name" value="PDT"/>
    <property type="match status" value="1"/>
</dbReference>
<feature type="binding site" evidence="19">
    <location>
        <position position="52"/>
    </location>
    <ligand>
        <name>substrate</name>
    </ligand>
</feature>
<accession>A0A975BM27</accession>
<dbReference type="FunFam" id="3.40.190.10:FF:000029">
    <property type="entry name" value="Chorismate mutase/Prephenate dehydratase"/>
    <property type="match status" value="1"/>
</dbReference>
<dbReference type="InterPro" id="IPR002701">
    <property type="entry name" value="CM_II_prokaryot"/>
</dbReference>
<evidence type="ECO:0000256" key="16">
    <source>
        <dbReference type="ARBA" id="ARBA00031175"/>
    </source>
</evidence>
<dbReference type="PROSITE" id="PS51171">
    <property type="entry name" value="PREPHENATE_DEHYDR_3"/>
    <property type="match status" value="1"/>
</dbReference>
<evidence type="ECO:0000256" key="10">
    <source>
        <dbReference type="ARBA" id="ARBA00022605"/>
    </source>
</evidence>
<dbReference type="CDD" id="cd04905">
    <property type="entry name" value="ACT_CM-PDT"/>
    <property type="match status" value="1"/>
</dbReference>
<evidence type="ECO:0000256" key="2">
    <source>
        <dbReference type="ARBA" id="ARBA00002364"/>
    </source>
</evidence>
<feature type="binding site" evidence="19">
    <location>
        <position position="100"/>
    </location>
    <ligand>
        <name>substrate</name>
    </ligand>
</feature>
<dbReference type="GO" id="GO:0009094">
    <property type="term" value="P:L-phenylalanine biosynthetic process"/>
    <property type="evidence" value="ECO:0007669"/>
    <property type="project" value="UniProtKB-KW"/>
</dbReference>
<dbReference type="PANTHER" id="PTHR21022">
    <property type="entry name" value="PREPHENATE DEHYDRATASE P PROTEIN"/>
    <property type="match status" value="1"/>
</dbReference>
<comment type="subcellular location">
    <subcellularLocation>
        <location evidence="3">Cytoplasm</location>
    </subcellularLocation>
</comment>
<evidence type="ECO:0000256" key="17">
    <source>
        <dbReference type="ARBA" id="ARBA00031520"/>
    </source>
</evidence>
<feature type="binding site" evidence="19">
    <location>
        <position position="65"/>
    </location>
    <ligand>
        <name>substrate</name>
    </ligand>
</feature>
<dbReference type="PROSITE" id="PS51671">
    <property type="entry name" value="ACT"/>
    <property type="match status" value="1"/>
</dbReference>
<evidence type="ECO:0000256" key="20">
    <source>
        <dbReference type="PIRSR" id="PIRSR001500-2"/>
    </source>
</evidence>
<dbReference type="CDD" id="cd13630">
    <property type="entry name" value="PBP2_PDT_1"/>
    <property type="match status" value="1"/>
</dbReference>
<feature type="binding site" evidence="19">
    <location>
        <position position="61"/>
    </location>
    <ligand>
        <name>substrate</name>
    </ligand>
</feature>
<feature type="binding site" evidence="19">
    <location>
        <position position="41"/>
    </location>
    <ligand>
        <name>substrate</name>
    </ligand>
</feature>
<proteinExistence type="predicted"/>
<name>A0A975BM27_9BACT</name>
<evidence type="ECO:0000256" key="12">
    <source>
        <dbReference type="ARBA" id="ARBA00023222"/>
    </source>
</evidence>
<evidence type="ECO:0000259" key="22">
    <source>
        <dbReference type="PROSITE" id="PS51171"/>
    </source>
</evidence>